<reference evidence="2 3" key="1">
    <citation type="journal article" date="2019" name="Sci. Rep.">
        <title>Orb-weaving spider Araneus ventricosus genome elucidates the spidroin gene catalogue.</title>
        <authorList>
            <person name="Kono N."/>
            <person name="Nakamura H."/>
            <person name="Ohtoshi R."/>
            <person name="Moran D.A.P."/>
            <person name="Shinohara A."/>
            <person name="Yoshida Y."/>
            <person name="Fujiwara M."/>
            <person name="Mori M."/>
            <person name="Tomita M."/>
            <person name="Arakawa K."/>
        </authorList>
    </citation>
    <scope>NUCLEOTIDE SEQUENCE [LARGE SCALE GENOMIC DNA]</scope>
</reference>
<proteinExistence type="predicted"/>
<evidence type="ECO:0000313" key="2">
    <source>
        <dbReference type="EMBL" id="GBM04982.1"/>
    </source>
</evidence>
<organism evidence="2 3">
    <name type="scientific">Araneus ventricosus</name>
    <name type="common">Orbweaver spider</name>
    <name type="synonym">Epeira ventricosa</name>
    <dbReference type="NCBI Taxonomy" id="182803"/>
    <lineage>
        <taxon>Eukaryota</taxon>
        <taxon>Metazoa</taxon>
        <taxon>Ecdysozoa</taxon>
        <taxon>Arthropoda</taxon>
        <taxon>Chelicerata</taxon>
        <taxon>Arachnida</taxon>
        <taxon>Araneae</taxon>
        <taxon>Araneomorphae</taxon>
        <taxon>Entelegynae</taxon>
        <taxon>Araneoidea</taxon>
        <taxon>Araneidae</taxon>
        <taxon>Araneus</taxon>
    </lineage>
</organism>
<evidence type="ECO:0000256" key="1">
    <source>
        <dbReference type="SAM" id="MobiDB-lite"/>
    </source>
</evidence>
<sequence length="77" mass="8549">MLIYKCKNDESQIEVSAWRELNTEWGLEEAGFFHLPTGSSTMVSEPLGSEKDFGNPGTSSVQKNVSSIAPEEIGFYF</sequence>
<accession>A0A4Y2CKP0</accession>
<feature type="region of interest" description="Disordered" evidence="1">
    <location>
        <begin position="43"/>
        <end position="64"/>
    </location>
</feature>
<keyword evidence="3" id="KW-1185">Reference proteome</keyword>
<name>A0A4Y2CKP0_ARAVE</name>
<dbReference type="Proteomes" id="UP000499080">
    <property type="component" value="Unassembled WGS sequence"/>
</dbReference>
<dbReference type="EMBL" id="BGPR01000210">
    <property type="protein sequence ID" value="GBM04982.1"/>
    <property type="molecule type" value="Genomic_DNA"/>
</dbReference>
<comment type="caution">
    <text evidence="2">The sequence shown here is derived from an EMBL/GenBank/DDBJ whole genome shotgun (WGS) entry which is preliminary data.</text>
</comment>
<gene>
    <name evidence="2" type="ORF">AVEN_60190_1</name>
</gene>
<protein>
    <submittedName>
        <fullName evidence="2">Uncharacterized protein</fullName>
    </submittedName>
</protein>
<dbReference type="AlphaFoldDB" id="A0A4Y2CKP0"/>
<evidence type="ECO:0000313" key="3">
    <source>
        <dbReference type="Proteomes" id="UP000499080"/>
    </source>
</evidence>